<sequence>MSRSNSVNTSSASCNEGRSAIPSRNSANTVPPRPAVQSGVKITPISKRGRVLIGHEILLLLTSGPVYGWRRSFLIDVILIDFPHWWRSTPAIKTKAPRSKECLLADKTRADPNTNISARPGSKASRGPYETFPEVSQRSYRALGSSKQTLQARTTH</sequence>
<name>A0A5B7DM83_PORTR</name>
<proteinExistence type="predicted"/>
<feature type="compositionally biased region" description="Polar residues" evidence="1">
    <location>
        <begin position="134"/>
        <end position="156"/>
    </location>
</feature>
<dbReference type="AlphaFoldDB" id="A0A5B7DM83"/>
<feature type="region of interest" description="Disordered" evidence="1">
    <location>
        <begin position="106"/>
        <end position="156"/>
    </location>
</feature>
<reference evidence="2 3" key="1">
    <citation type="submission" date="2019-05" db="EMBL/GenBank/DDBJ databases">
        <title>Another draft genome of Portunus trituberculatus and its Hox gene families provides insights of decapod evolution.</title>
        <authorList>
            <person name="Jeong J.-H."/>
            <person name="Song I."/>
            <person name="Kim S."/>
            <person name="Choi T."/>
            <person name="Kim D."/>
            <person name="Ryu S."/>
            <person name="Kim W."/>
        </authorList>
    </citation>
    <scope>NUCLEOTIDE SEQUENCE [LARGE SCALE GENOMIC DNA]</scope>
    <source>
        <tissue evidence="2">Muscle</tissue>
    </source>
</reference>
<dbReference type="Proteomes" id="UP000324222">
    <property type="component" value="Unassembled WGS sequence"/>
</dbReference>
<evidence type="ECO:0000256" key="1">
    <source>
        <dbReference type="SAM" id="MobiDB-lite"/>
    </source>
</evidence>
<feature type="region of interest" description="Disordered" evidence="1">
    <location>
        <begin position="1"/>
        <end position="37"/>
    </location>
</feature>
<accession>A0A5B7DM83</accession>
<evidence type="ECO:0000313" key="3">
    <source>
        <dbReference type="Proteomes" id="UP000324222"/>
    </source>
</evidence>
<comment type="caution">
    <text evidence="2">The sequence shown here is derived from an EMBL/GenBank/DDBJ whole genome shotgun (WGS) entry which is preliminary data.</text>
</comment>
<protein>
    <submittedName>
        <fullName evidence="2">Uncharacterized protein</fullName>
    </submittedName>
</protein>
<feature type="compositionally biased region" description="Low complexity" evidence="1">
    <location>
        <begin position="1"/>
        <end position="15"/>
    </location>
</feature>
<dbReference type="EMBL" id="VSRR010001071">
    <property type="protein sequence ID" value="MPC22295.1"/>
    <property type="molecule type" value="Genomic_DNA"/>
</dbReference>
<evidence type="ECO:0000313" key="2">
    <source>
        <dbReference type="EMBL" id="MPC22295.1"/>
    </source>
</evidence>
<keyword evidence="3" id="KW-1185">Reference proteome</keyword>
<organism evidence="2 3">
    <name type="scientific">Portunus trituberculatus</name>
    <name type="common">Swimming crab</name>
    <name type="synonym">Neptunus trituberculatus</name>
    <dbReference type="NCBI Taxonomy" id="210409"/>
    <lineage>
        <taxon>Eukaryota</taxon>
        <taxon>Metazoa</taxon>
        <taxon>Ecdysozoa</taxon>
        <taxon>Arthropoda</taxon>
        <taxon>Crustacea</taxon>
        <taxon>Multicrustacea</taxon>
        <taxon>Malacostraca</taxon>
        <taxon>Eumalacostraca</taxon>
        <taxon>Eucarida</taxon>
        <taxon>Decapoda</taxon>
        <taxon>Pleocyemata</taxon>
        <taxon>Brachyura</taxon>
        <taxon>Eubrachyura</taxon>
        <taxon>Portunoidea</taxon>
        <taxon>Portunidae</taxon>
        <taxon>Portuninae</taxon>
        <taxon>Portunus</taxon>
    </lineage>
</organism>
<gene>
    <name evidence="2" type="ORF">E2C01_015306</name>
</gene>